<dbReference type="SUPFAM" id="SSF48726">
    <property type="entry name" value="Immunoglobulin"/>
    <property type="match status" value="3"/>
</dbReference>
<evidence type="ECO:0000313" key="4">
    <source>
        <dbReference type="EMBL" id="KAJ8349143.1"/>
    </source>
</evidence>
<dbReference type="InterPro" id="IPR003599">
    <property type="entry name" value="Ig_sub"/>
</dbReference>
<feature type="domain" description="Ig-like" evidence="3">
    <location>
        <begin position="190"/>
        <end position="267"/>
    </location>
</feature>
<dbReference type="InterPro" id="IPR003598">
    <property type="entry name" value="Ig_sub2"/>
</dbReference>
<dbReference type="InterPro" id="IPR050488">
    <property type="entry name" value="Ig_Fc_receptor"/>
</dbReference>
<protein>
    <recommendedName>
        <fullName evidence="3">Ig-like domain-containing protein</fullName>
    </recommendedName>
</protein>
<feature type="domain" description="Ig-like" evidence="3">
    <location>
        <begin position="92"/>
        <end position="183"/>
    </location>
</feature>
<keyword evidence="1" id="KW-0732">Signal</keyword>
<accession>A0A9Q1F1I6</accession>
<dbReference type="PANTHER" id="PTHR11481">
    <property type="entry name" value="IMMUNOGLOBULIN FC RECEPTOR"/>
    <property type="match status" value="1"/>
</dbReference>
<dbReference type="Proteomes" id="UP001152622">
    <property type="component" value="Chromosome 10"/>
</dbReference>
<dbReference type="SMART" id="SM00409">
    <property type="entry name" value="IG"/>
    <property type="match status" value="3"/>
</dbReference>
<keyword evidence="2" id="KW-1015">Disulfide bond</keyword>
<dbReference type="SMART" id="SM00408">
    <property type="entry name" value="IGc2"/>
    <property type="match status" value="3"/>
</dbReference>
<dbReference type="Pfam" id="PF13927">
    <property type="entry name" value="Ig_3"/>
    <property type="match status" value="2"/>
</dbReference>
<dbReference type="PROSITE" id="PS50835">
    <property type="entry name" value="IG_LIKE"/>
    <property type="match status" value="3"/>
</dbReference>
<name>A0A9Q1F1I6_SYNKA</name>
<dbReference type="GO" id="GO:0007166">
    <property type="term" value="P:cell surface receptor signaling pathway"/>
    <property type="evidence" value="ECO:0007669"/>
    <property type="project" value="TreeGrafter"/>
</dbReference>
<dbReference type="OrthoDB" id="6151406at2759"/>
<gene>
    <name evidence="4" type="ORF">SKAU_G00277320</name>
</gene>
<dbReference type="GO" id="GO:0006955">
    <property type="term" value="P:immune response"/>
    <property type="evidence" value="ECO:0007669"/>
    <property type="project" value="TreeGrafter"/>
</dbReference>
<dbReference type="AlphaFoldDB" id="A0A9Q1F1I6"/>
<keyword evidence="5" id="KW-1185">Reference proteome</keyword>
<dbReference type="PANTHER" id="PTHR11481:SF64">
    <property type="entry name" value="FC RECEPTOR-LIKE PROTEIN 4"/>
    <property type="match status" value="1"/>
</dbReference>
<dbReference type="InterPro" id="IPR007110">
    <property type="entry name" value="Ig-like_dom"/>
</dbReference>
<dbReference type="GO" id="GO:0004888">
    <property type="term" value="F:transmembrane signaling receptor activity"/>
    <property type="evidence" value="ECO:0007669"/>
    <property type="project" value="TreeGrafter"/>
</dbReference>
<dbReference type="Gene3D" id="2.60.40.10">
    <property type="entry name" value="Immunoglobulins"/>
    <property type="match status" value="3"/>
</dbReference>
<evidence type="ECO:0000256" key="2">
    <source>
        <dbReference type="ARBA" id="ARBA00023157"/>
    </source>
</evidence>
<evidence type="ECO:0000256" key="1">
    <source>
        <dbReference type="ARBA" id="ARBA00022729"/>
    </source>
</evidence>
<evidence type="ECO:0000313" key="5">
    <source>
        <dbReference type="Proteomes" id="UP001152622"/>
    </source>
</evidence>
<dbReference type="InterPro" id="IPR036179">
    <property type="entry name" value="Ig-like_dom_sf"/>
</dbReference>
<proteinExistence type="predicted"/>
<sequence length="325" mass="36471">MASNDAEPKWRPLYHGETVTLKCEVDRYSNWTYFWYTEQRHRATSLTKEYNVTISGAAGSDQGQYWCEGRLEGRNVTSQRSDSITLTAAALPKATVTVEPKWLPLYTGETVTLKCGVDSYSNWSSLWFKGQLKKAQAETADNLSVSGDRYTITAAAGADQGQYWCAGLRDSRPRSSQHSAPVTLIIKEMPKASLTVEPKWRPLYHGETVTLKCEVDPYSNWTYFWYTEQRHRATSLTKEFNVNISGAAGSDQGQYWCEGRLEGRNVTSLHSDSITLTVADRLVFGLGAAPFLLVTIILCVKCCRKPGSSNEAAVRYTEENVEFHL</sequence>
<dbReference type="InterPro" id="IPR013783">
    <property type="entry name" value="Ig-like_fold"/>
</dbReference>
<feature type="domain" description="Ig-like" evidence="3">
    <location>
        <begin position="16"/>
        <end position="85"/>
    </location>
</feature>
<evidence type="ECO:0000259" key="3">
    <source>
        <dbReference type="PROSITE" id="PS50835"/>
    </source>
</evidence>
<reference evidence="4" key="1">
    <citation type="journal article" date="2023" name="Science">
        <title>Genome structures resolve the early diversification of teleost fishes.</title>
        <authorList>
            <person name="Parey E."/>
            <person name="Louis A."/>
            <person name="Montfort J."/>
            <person name="Bouchez O."/>
            <person name="Roques C."/>
            <person name="Iampietro C."/>
            <person name="Lluch J."/>
            <person name="Castinel A."/>
            <person name="Donnadieu C."/>
            <person name="Desvignes T."/>
            <person name="Floi Bucao C."/>
            <person name="Jouanno E."/>
            <person name="Wen M."/>
            <person name="Mejri S."/>
            <person name="Dirks R."/>
            <person name="Jansen H."/>
            <person name="Henkel C."/>
            <person name="Chen W.J."/>
            <person name="Zahm M."/>
            <person name="Cabau C."/>
            <person name="Klopp C."/>
            <person name="Thompson A.W."/>
            <person name="Robinson-Rechavi M."/>
            <person name="Braasch I."/>
            <person name="Lecointre G."/>
            <person name="Bobe J."/>
            <person name="Postlethwait J.H."/>
            <person name="Berthelot C."/>
            <person name="Roest Crollius H."/>
            <person name="Guiguen Y."/>
        </authorList>
    </citation>
    <scope>NUCLEOTIDE SEQUENCE</scope>
    <source>
        <strain evidence="4">WJC10195</strain>
    </source>
</reference>
<dbReference type="GO" id="GO:0009897">
    <property type="term" value="C:external side of plasma membrane"/>
    <property type="evidence" value="ECO:0007669"/>
    <property type="project" value="TreeGrafter"/>
</dbReference>
<dbReference type="EMBL" id="JAINUF010000010">
    <property type="protein sequence ID" value="KAJ8349143.1"/>
    <property type="molecule type" value="Genomic_DNA"/>
</dbReference>
<comment type="caution">
    <text evidence="4">The sequence shown here is derived from an EMBL/GenBank/DDBJ whole genome shotgun (WGS) entry which is preliminary data.</text>
</comment>
<organism evidence="4 5">
    <name type="scientific">Synaphobranchus kaupii</name>
    <name type="common">Kaup's arrowtooth eel</name>
    <dbReference type="NCBI Taxonomy" id="118154"/>
    <lineage>
        <taxon>Eukaryota</taxon>
        <taxon>Metazoa</taxon>
        <taxon>Chordata</taxon>
        <taxon>Craniata</taxon>
        <taxon>Vertebrata</taxon>
        <taxon>Euteleostomi</taxon>
        <taxon>Actinopterygii</taxon>
        <taxon>Neopterygii</taxon>
        <taxon>Teleostei</taxon>
        <taxon>Anguilliformes</taxon>
        <taxon>Synaphobranchidae</taxon>
        <taxon>Synaphobranchus</taxon>
    </lineage>
</organism>